<organism evidence="2 3">
    <name type="scientific">Vibrio astriarenae</name>
    <dbReference type="NCBI Taxonomy" id="1481923"/>
    <lineage>
        <taxon>Bacteria</taxon>
        <taxon>Pseudomonadati</taxon>
        <taxon>Pseudomonadota</taxon>
        <taxon>Gammaproteobacteria</taxon>
        <taxon>Vibrionales</taxon>
        <taxon>Vibrionaceae</taxon>
        <taxon>Vibrio</taxon>
    </lineage>
</organism>
<dbReference type="RefSeq" id="WP_164647233.1">
    <property type="nucleotide sequence ID" value="NZ_CP047475.1"/>
</dbReference>
<protein>
    <submittedName>
        <fullName evidence="2">DUF2780 domain-containing protein</fullName>
    </submittedName>
</protein>
<feature type="chain" id="PRO_5030821410" evidence="1">
    <location>
        <begin position="21"/>
        <end position="159"/>
    </location>
</feature>
<keyword evidence="1" id="KW-0732">Signal</keyword>
<evidence type="ECO:0000256" key="1">
    <source>
        <dbReference type="SAM" id="SignalP"/>
    </source>
</evidence>
<dbReference type="KEGG" id="vas:GT360_01770"/>
<dbReference type="EMBL" id="CP047475">
    <property type="protein sequence ID" value="QIA62336.1"/>
    <property type="molecule type" value="Genomic_DNA"/>
</dbReference>
<dbReference type="Pfam" id="PF11075">
    <property type="entry name" value="DUF2780"/>
    <property type="match status" value="1"/>
</dbReference>
<gene>
    <name evidence="2" type="ORF">GT360_01770</name>
</gene>
<reference evidence="2 3" key="1">
    <citation type="submission" date="2020-01" db="EMBL/GenBank/DDBJ databases">
        <title>Whole genome and functional gene identification of agarase of Vibrio HN897.</title>
        <authorList>
            <person name="Liu Y."/>
            <person name="Zhao Z."/>
        </authorList>
    </citation>
    <scope>NUCLEOTIDE SEQUENCE [LARGE SCALE GENOMIC DNA]</scope>
    <source>
        <strain evidence="2 3">HN897</strain>
    </source>
</reference>
<keyword evidence="3" id="KW-1185">Reference proteome</keyword>
<sequence>MKKTTYLCASLLIVSTNSFAFLDSLESSDEDSTSDLMGMASSAMSDSASSPLADLLSDQLSVSPEQAVSGSGALLSLAQSQLSSENSSELMSLIPGLSDMGGITNMLGSIENLDAVNSAFEAVGLDSSMVSQFAPVILSYLTEQGASEGLLSALGGLWQ</sequence>
<feature type="signal peptide" evidence="1">
    <location>
        <begin position="1"/>
        <end position="20"/>
    </location>
</feature>
<proteinExistence type="predicted"/>
<accession>A0A7Z2T126</accession>
<evidence type="ECO:0000313" key="2">
    <source>
        <dbReference type="EMBL" id="QIA62336.1"/>
    </source>
</evidence>
<dbReference type="Proteomes" id="UP000464262">
    <property type="component" value="Chromosome 1"/>
</dbReference>
<evidence type="ECO:0000313" key="3">
    <source>
        <dbReference type="Proteomes" id="UP000464262"/>
    </source>
</evidence>
<name>A0A7Z2T126_9VIBR</name>
<dbReference type="InterPro" id="IPR021302">
    <property type="entry name" value="DUF2780_VcgC/VcgE"/>
</dbReference>
<dbReference type="AlphaFoldDB" id="A0A7Z2T126"/>